<keyword evidence="5 14" id="KW-0808">Transferase</keyword>
<evidence type="ECO:0000256" key="9">
    <source>
        <dbReference type="ARBA" id="ARBA00022909"/>
    </source>
</evidence>
<dbReference type="EC" id="2.7.6.3" evidence="3"/>
<evidence type="ECO:0000256" key="4">
    <source>
        <dbReference type="ARBA" id="ARBA00016218"/>
    </source>
</evidence>
<evidence type="ECO:0000256" key="8">
    <source>
        <dbReference type="ARBA" id="ARBA00022840"/>
    </source>
</evidence>
<dbReference type="Gene3D" id="3.30.70.560">
    <property type="entry name" value="7,8-Dihydro-6-hydroxymethylpterin-pyrophosphokinase HPPK"/>
    <property type="match status" value="1"/>
</dbReference>
<comment type="similarity">
    <text evidence="2">Belongs to the HPPK family.</text>
</comment>
<keyword evidence="6" id="KW-0547">Nucleotide-binding</keyword>
<keyword evidence="7" id="KW-0418">Kinase</keyword>
<dbReference type="RefSeq" id="WP_003785406.1">
    <property type="nucleotide sequence ID" value="NZ_CP091518.1"/>
</dbReference>
<dbReference type="PROSITE" id="PS00794">
    <property type="entry name" value="HPPK"/>
    <property type="match status" value="1"/>
</dbReference>
<dbReference type="CDD" id="cd00483">
    <property type="entry name" value="HPPK"/>
    <property type="match status" value="1"/>
</dbReference>
<dbReference type="GO" id="GO:0016301">
    <property type="term" value="F:kinase activity"/>
    <property type="evidence" value="ECO:0007669"/>
    <property type="project" value="UniProtKB-KW"/>
</dbReference>
<dbReference type="Proteomes" id="UP000248598">
    <property type="component" value="Chromosome 1"/>
</dbReference>
<keyword evidence="9" id="KW-0289">Folate biosynthesis</keyword>
<dbReference type="PANTHER" id="PTHR43071">
    <property type="entry name" value="2-AMINO-4-HYDROXY-6-HYDROXYMETHYLDIHYDROPTERIDINE PYROPHOSPHOKINASE"/>
    <property type="match status" value="1"/>
</dbReference>
<dbReference type="NCBIfam" id="TIGR01498">
    <property type="entry name" value="folK"/>
    <property type="match status" value="1"/>
</dbReference>
<evidence type="ECO:0000256" key="2">
    <source>
        <dbReference type="ARBA" id="ARBA00005810"/>
    </source>
</evidence>
<dbReference type="EMBL" id="LS483426">
    <property type="protein sequence ID" value="SQH24710.1"/>
    <property type="molecule type" value="Genomic_DNA"/>
</dbReference>
<dbReference type="GeneID" id="93262205"/>
<name>A0AAX2J453_KINKI</name>
<evidence type="ECO:0000256" key="6">
    <source>
        <dbReference type="ARBA" id="ARBA00022741"/>
    </source>
</evidence>
<dbReference type="SUPFAM" id="SSF55083">
    <property type="entry name" value="6-hydroxymethyl-7,8-dihydropterin pyrophosphokinase, HPPK"/>
    <property type="match status" value="1"/>
</dbReference>
<protein>
    <recommendedName>
        <fullName evidence="4">2-amino-4-hydroxy-6-hydroxymethyldihydropteridine pyrophosphokinase</fullName>
        <ecNumber evidence="3">2.7.6.3</ecNumber>
    </recommendedName>
    <alternativeName>
        <fullName evidence="11">6-hydroxymethyl-7,8-dihydropterin pyrophosphokinase</fullName>
    </alternativeName>
    <alternativeName>
        <fullName evidence="12">7,8-dihydro-6-hydroxymethylpterin-pyrophosphokinase</fullName>
    </alternativeName>
</protein>
<dbReference type="GO" id="GO:0003848">
    <property type="term" value="F:2-amino-4-hydroxy-6-hydroxymethyldihydropteridine diphosphokinase activity"/>
    <property type="evidence" value="ECO:0007669"/>
    <property type="project" value="UniProtKB-EC"/>
</dbReference>
<evidence type="ECO:0000313" key="15">
    <source>
        <dbReference type="Proteomes" id="UP000248598"/>
    </source>
</evidence>
<dbReference type="PANTHER" id="PTHR43071:SF1">
    <property type="entry name" value="2-AMINO-4-HYDROXY-6-HYDROXYMETHYLDIHYDROPTERIDINE PYROPHOSPHOKINASE"/>
    <property type="match status" value="1"/>
</dbReference>
<feature type="domain" description="7,8-dihydro-6-hydroxymethylpterin-pyrophosphokinase" evidence="13">
    <location>
        <begin position="89"/>
        <end position="100"/>
    </location>
</feature>
<dbReference type="AlphaFoldDB" id="A0AAX2J453"/>
<proteinExistence type="inferred from homology"/>
<dbReference type="GO" id="GO:0046656">
    <property type="term" value="P:folic acid biosynthetic process"/>
    <property type="evidence" value="ECO:0007669"/>
    <property type="project" value="UniProtKB-KW"/>
</dbReference>
<comment type="function">
    <text evidence="10">Catalyzes the transfer of pyrophosphate from adenosine triphosphate (ATP) to 6-hydroxymethyl-7,8-dihydropterin, an enzymatic step in folate biosynthesis pathway.</text>
</comment>
<evidence type="ECO:0000256" key="7">
    <source>
        <dbReference type="ARBA" id="ARBA00022777"/>
    </source>
</evidence>
<gene>
    <name evidence="14" type="primary">folK</name>
    <name evidence="14" type="ORF">NCTC10529_00902</name>
</gene>
<evidence type="ECO:0000256" key="11">
    <source>
        <dbReference type="ARBA" id="ARBA00029766"/>
    </source>
</evidence>
<sequence>MKNIAIIAFGSNLQQPEQQIKQAIAAVAALPCVALLRVSSLYRTAPVGYLDQPDFINAVGMVQTSLAAPELLAQLHAIEQQFGRERSFRNAPRTLDLDLIDFNHEKWNSEQLTLPHPRAHERGFVMLPLAEIAPDFVLHDTQTAQELAAQLHDNSMVRLLESA</sequence>
<organism evidence="14 15">
    <name type="scientific">Kingella kingae</name>
    <dbReference type="NCBI Taxonomy" id="504"/>
    <lineage>
        <taxon>Bacteria</taxon>
        <taxon>Pseudomonadati</taxon>
        <taxon>Pseudomonadota</taxon>
        <taxon>Betaproteobacteria</taxon>
        <taxon>Neisseriales</taxon>
        <taxon>Neisseriaceae</taxon>
        <taxon>Kingella</taxon>
    </lineage>
</organism>
<evidence type="ECO:0000313" key="14">
    <source>
        <dbReference type="EMBL" id="SQH24710.1"/>
    </source>
</evidence>
<dbReference type="GO" id="GO:0005524">
    <property type="term" value="F:ATP binding"/>
    <property type="evidence" value="ECO:0007669"/>
    <property type="project" value="UniProtKB-KW"/>
</dbReference>
<evidence type="ECO:0000256" key="10">
    <source>
        <dbReference type="ARBA" id="ARBA00029409"/>
    </source>
</evidence>
<evidence type="ECO:0000256" key="1">
    <source>
        <dbReference type="ARBA" id="ARBA00005051"/>
    </source>
</evidence>
<evidence type="ECO:0000259" key="13">
    <source>
        <dbReference type="PROSITE" id="PS00794"/>
    </source>
</evidence>
<accession>A0AAX2J453</accession>
<comment type="pathway">
    <text evidence="1">Cofactor biosynthesis; tetrahydrofolate biosynthesis; 2-amino-4-hydroxy-6-hydroxymethyl-7,8-dihydropteridine diphosphate from 7,8-dihydroneopterin triphosphate: step 4/4.</text>
</comment>
<evidence type="ECO:0000256" key="5">
    <source>
        <dbReference type="ARBA" id="ARBA00022679"/>
    </source>
</evidence>
<dbReference type="Pfam" id="PF01288">
    <property type="entry name" value="HPPK"/>
    <property type="match status" value="1"/>
</dbReference>
<dbReference type="InterPro" id="IPR035907">
    <property type="entry name" value="Hppk_sf"/>
</dbReference>
<keyword evidence="8" id="KW-0067">ATP-binding</keyword>
<reference evidence="14 15" key="1">
    <citation type="submission" date="2018-06" db="EMBL/GenBank/DDBJ databases">
        <authorList>
            <consortium name="Pathogen Informatics"/>
            <person name="Doyle S."/>
        </authorList>
    </citation>
    <scope>NUCLEOTIDE SEQUENCE [LARGE SCALE GENOMIC DNA]</scope>
    <source>
        <strain evidence="14 15">NCTC10529</strain>
    </source>
</reference>
<dbReference type="InterPro" id="IPR000550">
    <property type="entry name" value="Hppk"/>
</dbReference>
<evidence type="ECO:0000256" key="3">
    <source>
        <dbReference type="ARBA" id="ARBA00013253"/>
    </source>
</evidence>
<evidence type="ECO:0000256" key="12">
    <source>
        <dbReference type="ARBA" id="ARBA00033413"/>
    </source>
</evidence>